<sequence length="103" mass="11621">QQETKKLKRRKVFCQITQHLLENHEMWKHVIATEASETQGEKANCLGNPVDSITAIREEEEEPASKEDESANDLNEGEEATAAEEEEVLPQSETSGEKEEVPE</sequence>
<gene>
    <name evidence="2" type="ORF">CHARACLAT_018087</name>
</gene>
<keyword evidence="3" id="KW-1185">Reference proteome</keyword>
<feature type="non-terminal residue" evidence="2">
    <location>
        <position position="1"/>
    </location>
</feature>
<feature type="region of interest" description="Disordered" evidence="1">
    <location>
        <begin position="58"/>
        <end position="103"/>
    </location>
</feature>
<accession>A0ABU7DVM5</accession>
<feature type="compositionally biased region" description="Acidic residues" evidence="1">
    <location>
        <begin position="75"/>
        <end position="88"/>
    </location>
</feature>
<name>A0ABU7DVM5_9TELE</name>
<dbReference type="Proteomes" id="UP001352852">
    <property type="component" value="Unassembled WGS sequence"/>
</dbReference>
<comment type="caution">
    <text evidence="2">The sequence shown here is derived from an EMBL/GenBank/DDBJ whole genome shotgun (WGS) entry which is preliminary data.</text>
</comment>
<evidence type="ECO:0000313" key="2">
    <source>
        <dbReference type="EMBL" id="MED6277888.1"/>
    </source>
</evidence>
<protein>
    <submittedName>
        <fullName evidence="2">Uncharacterized protein</fullName>
    </submittedName>
</protein>
<evidence type="ECO:0000256" key="1">
    <source>
        <dbReference type="SAM" id="MobiDB-lite"/>
    </source>
</evidence>
<proteinExistence type="predicted"/>
<reference evidence="2 3" key="1">
    <citation type="submission" date="2021-06" db="EMBL/GenBank/DDBJ databases">
        <authorList>
            <person name="Palmer J.M."/>
        </authorList>
    </citation>
    <scope>NUCLEOTIDE SEQUENCE [LARGE SCALE GENOMIC DNA]</scope>
    <source>
        <strain evidence="2 3">CL_MEX2019</strain>
        <tissue evidence="2">Muscle</tissue>
    </source>
</reference>
<dbReference type="EMBL" id="JAHUTJ010034349">
    <property type="protein sequence ID" value="MED6277888.1"/>
    <property type="molecule type" value="Genomic_DNA"/>
</dbReference>
<evidence type="ECO:0000313" key="3">
    <source>
        <dbReference type="Proteomes" id="UP001352852"/>
    </source>
</evidence>
<organism evidence="2 3">
    <name type="scientific">Characodon lateralis</name>
    <dbReference type="NCBI Taxonomy" id="208331"/>
    <lineage>
        <taxon>Eukaryota</taxon>
        <taxon>Metazoa</taxon>
        <taxon>Chordata</taxon>
        <taxon>Craniata</taxon>
        <taxon>Vertebrata</taxon>
        <taxon>Euteleostomi</taxon>
        <taxon>Actinopterygii</taxon>
        <taxon>Neopterygii</taxon>
        <taxon>Teleostei</taxon>
        <taxon>Neoteleostei</taxon>
        <taxon>Acanthomorphata</taxon>
        <taxon>Ovalentaria</taxon>
        <taxon>Atherinomorphae</taxon>
        <taxon>Cyprinodontiformes</taxon>
        <taxon>Goodeidae</taxon>
        <taxon>Characodon</taxon>
    </lineage>
</organism>